<dbReference type="SUPFAM" id="SSF47095">
    <property type="entry name" value="HMG-box"/>
    <property type="match status" value="1"/>
</dbReference>
<evidence type="ECO:0000256" key="3">
    <source>
        <dbReference type="SAM" id="MobiDB-lite"/>
    </source>
</evidence>
<feature type="compositionally biased region" description="Polar residues" evidence="3">
    <location>
        <begin position="492"/>
        <end position="512"/>
    </location>
</feature>
<accession>A0A9W7CJG9</accession>
<protein>
    <recommendedName>
        <fullName evidence="8">HMG box domain-containing protein</fullName>
    </recommendedName>
</protein>
<dbReference type="AlphaFoldDB" id="A0A9W7CJG9"/>
<comment type="caution">
    <text evidence="6">The sequence shown here is derived from an EMBL/GenBank/DDBJ whole genome shotgun (WGS) entry which is preliminary data.</text>
</comment>
<keyword evidence="2" id="KW-0539">Nucleus</keyword>
<dbReference type="SMART" id="SM00398">
    <property type="entry name" value="HMG"/>
    <property type="match status" value="1"/>
</dbReference>
<feature type="region of interest" description="Disordered" evidence="3">
    <location>
        <begin position="436"/>
        <end position="467"/>
    </location>
</feature>
<feature type="domain" description="HMG box" evidence="5">
    <location>
        <begin position="244"/>
        <end position="318"/>
    </location>
</feature>
<feature type="compositionally biased region" description="Low complexity" evidence="3">
    <location>
        <begin position="184"/>
        <end position="194"/>
    </location>
</feature>
<dbReference type="InterPro" id="IPR036910">
    <property type="entry name" value="HMG_box_dom_sf"/>
</dbReference>
<organism evidence="6 7">
    <name type="scientific">Triparma retinervis</name>
    <dbReference type="NCBI Taxonomy" id="2557542"/>
    <lineage>
        <taxon>Eukaryota</taxon>
        <taxon>Sar</taxon>
        <taxon>Stramenopiles</taxon>
        <taxon>Ochrophyta</taxon>
        <taxon>Bolidophyceae</taxon>
        <taxon>Parmales</taxon>
        <taxon>Triparmaceae</taxon>
        <taxon>Triparma</taxon>
    </lineage>
</organism>
<name>A0A9W7CJG9_9STRA</name>
<proteinExistence type="predicted"/>
<dbReference type="InterPro" id="IPR001202">
    <property type="entry name" value="WW_dom"/>
</dbReference>
<reference evidence="6" key="1">
    <citation type="submission" date="2022-07" db="EMBL/GenBank/DDBJ databases">
        <title>Genome analysis of Parmales, a sister group of diatoms, reveals the evolutionary specialization of diatoms from phago-mixotrophs to photoautotrophs.</title>
        <authorList>
            <person name="Ban H."/>
            <person name="Sato S."/>
            <person name="Yoshikawa S."/>
            <person name="Kazumasa Y."/>
            <person name="Nakamura Y."/>
            <person name="Ichinomiya M."/>
            <person name="Saitoh K."/>
            <person name="Sato N."/>
            <person name="Blanc-Mathieu R."/>
            <person name="Endo H."/>
            <person name="Kuwata A."/>
            <person name="Ogata H."/>
        </authorList>
    </citation>
    <scope>NUCLEOTIDE SEQUENCE</scope>
</reference>
<dbReference type="OrthoDB" id="1919336at2759"/>
<feature type="DNA-binding region" description="HMG box" evidence="2">
    <location>
        <begin position="244"/>
        <end position="318"/>
    </location>
</feature>
<evidence type="ECO:0000259" key="4">
    <source>
        <dbReference type="PROSITE" id="PS50020"/>
    </source>
</evidence>
<evidence type="ECO:0008006" key="8">
    <source>
        <dbReference type="Google" id="ProtNLM"/>
    </source>
</evidence>
<feature type="region of interest" description="Disordered" evidence="3">
    <location>
        <begin position="483"/>
        <end position="512"/>
    </location>
</feature>
<evidence type="ECO:0000313" key="6">
    <source>
        <dbReference type="EMBL" id="GMI06958.1"/>
    </source>
</evidence>
<gene>
    <name evidence="6" type="ORF">TrRE_jg5977</name>
</gene>
<feature type="region of interest" description="Disordered" evidence="3">
    <location>
        <begin position="718"/>
        <end position="737"/>
    </location>
</feature>
<dbReference type="GO" id="GO:0005634">
    <property type="term" value="C:nucleus"/>
    <property type="evidence" value="ECO:0007669"/>
    <property type="project" value="UniProtKB-UniRule"/>
</dbReference>
<sequence length="874" mass="95449">MANEELLHDLYSALIADDVMKFESSVSKFDDYNFAFSMCKRAYEFHPAAIAASTPSIKLLNILTSQRFGAENFANHRSAENISVLHYAAASKSTRNINMFSSSWIISPLDIALSVNDLRSHELLLRVSDAGLMGVTAPLQQPAYDGAHGGARNSSITSTTSNNSLRGSMLQDAKTSPKSKTKTSPKTSQKTSQKTSRKTSQKTSPKTSPKTPPKTSPQRAAKASQKKKGRQKGRKDQVDKPPKPRKAMSGYNYFFKEKSAEMKALRASGSHMGVFNYGTIGSVMGDSWRKLGVEKKQPYLKKAKLDSERYAKEKEQLVLVFNARKTQEQQRMLEQFEHLNQQQQVAAEQEPGVVNSNTSALAQITAPPSLPTPPLPSLSMSEPVAVSKPSHRKTPARRNKVIIQPGWTDVNMNSPSLSNTPSPTLSDGLPVTTITGIPTSSTARPPLPQGSNDDATTATTETRGSKDSFSLLSDVAFAMENSDIRGKRKQDSSTSTTINLNDAGSLSSYGTINSSTMITSGATINRYQTTPPTTTTSSTTTTAASRAAAVASSISLSAIDSSVTIFSNNPPLPSQSAAFEPPHLPHRGSMNSFRSSGTGNQSLQLGFDFSGLADPHNGAVDNEEFRIPIMKWFRGRSKDKNSTSIKKREDLTNRPSVSPKPLSAHQLRSALSGDLQAVEAVNASKSQTIIFSRTQSYPDDEGLEMPKQLRAVAVANPNGTSKPIEAKRKSSKKFDSDTKGDRSVWKETYHIRKQRYFYRNLATNRCVWDEPPSGTRHIWYLDDETYEYRDSDGTLAAYAASELHKHVDVFFDTAAVTTTLYDKANTAASRQHQQNQPILNVASTFEDVAALPPAQPDPNPNEASTLTLEEEVPS</sequence>
<evidence type="ECO:0000256" key="2">
    <source>
        <dbReference type="PROSITE-ProRule" id="PRU00267"/>
    </source>
</evidence>
<dbReference type="Gene3D" id="1.10.30.10">
    <property type="entry name" value="High mobility group box domain"/>
    <property type="match status" value="1"/>
</dbReference>
<feature type="region of interest" description="Disordered" evidence="3">
    <location>
        <begin position="144"/>
        <end position="250"/>
    </location>
</feature>
<dbReference type="GO" id="GO:0003677">
    <property type="term" value="F:DNA binding"/>
    <property type="evidence" value="ECO:0007669"/>
    <property type="project" value="UniProtKB-UniRule"/>
</dbReference>
<evidence type="ECO:0000259" key="5">
    <source>
        <dbReference type="PROSITE" id="PS50118"/>
    </source>
</evidence>
<feature type="compositionally biased region" description="Basic and acidic residues" evidence="3">
    <location>
        <begin position="638"/>
        <end position="652"/>
    </location>
</feature>
<dbReference type="PANTHER" id="PTHR48112:SF22">
    <property type="entry name" value="MITOCHONDRIAL TRANSCRIPTION FACTOR A, ISOFORM B"/>
    <property type="match status" value="1"/>
</dbReference>
<dbReference type="Pfam" id="PF09011">
    <property type="entry name" value="HMG_box_2"/>
    <property type="match status" value="1"/>
</dbReference>
<dbReference type="PROSITE" id="PS50020">
    <property type="entry name" value="WW_DOMAIN_2"/>
    <property type="match status" value="1"/>
</dbReference>
<keyword evidence="1 2" id="KW-0238">DNA-binding</keyword>
<dbReference type="PANTHER" id="PTHR48112">
    <property type="entry name" value="HIGH MOBILITY GROUP PROTEIN DSP1"/>
    <property type="match status" value="1"/>
</dbReference>
<dbReference type="InterPro" id="IPR009071">
    <property type="entry name" value="HMG_box_dom"/>
</dbReference>
<dbReference type="InterPro" id="IPR050342">
    <property type="entry name" value="HMGB"/>
</dbReference>
<dbReference type="Proteomes" id="UP001165082">
    <property type="component" value="Unassembled WGS sequence"/>
</dbReference>
<dbReference type="PROSITE" id="PS50118">
    <property type="entry name" value="HMG_BOX_2"/>
    <property type="match status" value="1"/>
</dbReference>
<feature type="compositionally biased region" description="Basic and acidic residues" evidence="3">
    <location>
        <begin position="724"/>
        <end position="737"/>
    </location>
</feature>
<keyword evidence="7" id="KW-1185">Reference proteome</keyword>
<feature type="compositionally biased region" description="Basic residues" evidence="3">
    <location>
        <begin position="224"/>
        <end position="233"/>
    </location>
</feature>
<feature type="region of interest" description="Disordered" evidence="3">
    <location>
        <begin position="850"/>
        <end position="874"/>
    </location>
</feature>
<evidence type="ECO:0000256" key="1">
    <source>
        <dbReference type="ARBA" id="ARBA00023125"/>
    </source>
</evidence>
<feature type="region of interest" description="Disordered" evidence="3">
    <location>
        <begin position="638"/>
        <end position="664"/>
    </location>
</feature>
<feature type="domain" description="WW" evidence="4">
    <location>
        <begin position="745"/>
        <end position="773"/>
    </location>
</feature>
<evidence type="ECO:0000313" key="7">
    <source>
        <dbReference type="Proteomes" id="UP001165082"/>
    </source>
</evidence>
<dbReference type="EMBL" id="BRXZ01000187">
    <property type="protein sequence ID" value="GMI06958.1"/>
    <property type="molecule type" value="Genomic_DNA"/>
</dbReference>
<feature type="compositionally biased region" description="Low complexity" evidence="3">
    <location>
        <begin position="153"/>
        <end position="164"/>
    </location>
</feature>